<keyword evidence="2" id="KW-1185">Reference proteome</keyword>
<organism evidence="1 2">
    <name type="scientific">Roseateles agri</name>
    <dbReference type="NCBI Taxonomy" id="3098619"/>
    <lineage>
        <taxon>Bacteria</taxon>
        <taxon>Pseudomonadati</taxon>
        <taxon>Pseudomonadota</taxon>
        <taxon>Betaproteobacteria</taxon>
        <taxon>Burkholderiales</taxon>
        <taxon>Sphaerotilaceae</taxon>
        <taxon>Roseateles</taxon>
    </lineage>
</organism>
<sequence>MAQLVALPCFAQSELSFVGWGHDIEVECSANPLTDSHEQVGIAAPPSFEIIGVRMYPTVYPPLLLRW</sequence>
<name>A0ABU5DAQ8_9BURK</name>
<evidence type="ECO:0000313" key="1">
    <source>
        <dbReference type="EMBL" id="MDY0743362.1"/>
    </source>
</evidence>
<proteinExistence type="predicted"/>
<reference evidence="1 2" key="1">
    <citation type="submission" date="2023-11" db="EMBL/GenBank/DDBJ databases">
        <title>Paucibacter sp. nov., isolated from fresh soil in Korea.</title>
        <authorList>
            <person name="Le N.T.T."/>
        </authorList>
    </citation>
    <scope>NUCLEOTIDE SEQUENCE [LARGE SCALE GENOMIC DNA]</scope>
    <source>
        <strain evidence="1 2">R3-3</strain>
    </source>
</reference>
<gene>
    <name evidence="1" type="ORF">SNE35_02545</name>
</gene>
<accession>A0ABU5DAQ8</accession>
<comment type="caution">
    <text evidence="1">The sequence shown here is derived from an EMBL/GenBank/DDBJ whole genome shotgun (WGS) entry which is preliminary data.</text>
</comment>
<dbReference type="RefSeq" id="WP_320421235.1">
    <property type="nucleotide sequence ID" value="NZ_JAXCLA010000001.1"/>
</dbReference>
<evidence type="ECO:0000313" key="2">
    <source>
        <dbReference type="Proteomes" id="UP001285263"/>
    </source>
</evidence>
<protein>
    <submittedName>
        <fullName evidence="1">Uncharacterized protein</fullName>
    </submittedName>
</protein>
<dbReference type="EMBL" id="JAXCLA010000001">
    <property type="protein sequence ID" value="MDY0743362.1"/>
    <property type="molecule type" value="Genomic_DNA"/>
</dbReference>
<dbReference type="Proteomes" id="UP001285263">
    <property type="component" value="Unassembled WGS sequence"/>
</dbReference>